<protein>
    <submittedName>
        <fullName evidence="1">Uncharacterized protein</fullName>
    </submittedName>
</protein>
<evidence type="ECO:0000313" key="1">
    <source>
        <dbReference type="EMBL" id="JAD89092.1"/>
    </source>
</evidence>
<reference evidence="1" key="2">
    <citation type="journal article" date="2015" name="Data Brief">
        <title>Shoot transcriptome of the giant reed, Arundo donax.</title>
        <authorList>
            <person name="Barrero R.A."/>
            <person name="Guerrero F.D."/>
            <person name="Moolhuijzen P."/>
            <person name="Goolsby J.A."/>
            <person name="Tidwell J."/>
            <person name="Bellgard S.E."/>
            <person name="Bellgard M.I."/>
        </authorList>
    </citation>
    <scope>NUCLEOTIDE SEQUENCE</scope>
    <source>
        <tissue evidence="1">Shoot tissue taken approximately 20 cm above the soil surface</tissue>
    </source>
</reference>
<dbReference type="EMBL" id="GBRH01208803">
    <property type="protein sequence ID" value="JAD89092.1"/>
    <property type="molecule type" value="Transcribed_RNA"/>
</dbReference>
<organism evidence="1">
    <name type="scientific">Arundo donax</name>
    <name type="common">Giant reed</name>
    <name type="synonym">Donax arundinaceus</name>
    <dbReference type="NCBI Taxonomy" id="35708"/>
    <lineage>
        <taxon>Eukaryota</taxon>
        <taxon>Viridiplantae</taxon>
        <taxon>Streptophyta</taxon>
        <taxon>Embryophyta</taxon>
        <taxon>Tracheophyta</taxon>
        <taxon>Spermatophyta</taxon>
        <taxon>Magnoliopsida</taxon>
        <taxon>Liliopsida</taxon>
        <taxon>Poales</taxon>
        <taxon>Poaceae</taxon>
        <taxon>PACMAD clade</taxon>
        <taxon>Arundinoideae</taxon>
        <taxon>Arundineae</taxon>
        <taxon>Arundo</taxon>
    </lineage>
</organism>
<reference evidence="1" key="1">
    <citation type="submission" date="2014-09" db="EMBL/GenBank/DDBJ databases">
        <authorList>
            <person name="Magalhaes I.L.F."/>
            <person name="Oliveira U."/>
            <person name="Santos F.R."/>
            <person name="Vidigal T.H.D.A."/>
            <person name="Brescovit A.D."/>
            <person name="Santos A.J."/>
        </authorList>
    </citation>
    <scope>NUCLEOTIDE SEQUENCE</scope>
    <source>
        <tissue evidence="1">Shoot tissue taken approximately 20 cm above the soil surface</tissue>
    </source>
</reference>
<sequence>MFLGKSRSRDCKCPRRNPCDKPRILLGFMCEKIFS</sequence>
<dbReference type="AlphaFoldDB" id="A0A0A9DZF0"/>
<proteinExistence type="predicted"/>
<accession>A0A0A9DZF0</accession>
<name>A0A0A9DZF0_ARUDO</name>